<evidence type="ECO:0000256" key="1">
    <source>
        <dbReference type="SAM" id="MobiDB-lite"/>
    </source>
</evidence>
<name>A0A1B9GUN6_9TREE</name>
<feature type="signal peptide" evidence="2">
    <location>
        <begin position="1"/>
        <end position="23"/>
    </location>
</feature>
<evidence type="ECO:0000313" key="4">
    <source>
        <dbReference type="Proteomes" id="UP000092666"/>
    </source>
</evidence>
<evidence type="ECO:0000313" key="3">
    <source>
        <dbReference type="EMBL" id="OCF34595.1"/>
    </source>
</evidence>
<proteinExistence type="predicted"/>
<feature type="compositionally biased region" description="Basic and acidic residues" evidence="1">
    <location>
        <begin position="214"/>
        <end position="225"/>
    </location>
</feature>
<protein>
    <submittedName>
        <fullName evidence="3">Uncharacterized protein</fullName>
    </submittedName>
</protein>
<accession>A0A1B9GUN6</accession>
<keyword evidence="2" id="KW-0732">Signal</keyword>
<reference evidence="3 4" key="1">
    <citation type="submission" date="2013-07" db="EMBL/GenBank/DDBJ databases">
        <title>The Genome Sequence of Cryptococcus heveanensis BCC8398.</title>
        <authorList>
            <consortium name="The Broad Institute Genome Sequencing Platform"/>
            <person name="Cuomo C."/>
            <person name="Litvintseva A."/>
            <person name="Chen Y."/>
            <person name="Heitman J."/>
            <person name="Sun S."/>
            <person name="Springer D."/>
            <person name="Dromer F."/>
            <person name="Young S.K."/>
            <person name="Zeng Q."/>
            <person name="Gargeya S."/>
            <person name="Fitzgerald M."/>
            <person name="Abouelleil A."/>
            <person name="Alvarado L."/>
            <person name="Berlin A.M."/>
            <person name="Chapman S.B."/>
            <person name="Dewar J."/>
            <person name="Goldberg J."/>
            <person name="Griggs A."/>
            <person name="Gujja S."/>
            <person name="Hansen M."/>
            <person name="Howarth C."/>
            <person name="Imamovic A."/>
            <person name="Larimer J."/>
            <person name="McCowan C."/>
            <person name="Murphy C."/>
            <person name="Pearson M."/>
            <person name="Priest M."/>
            <person name="Roberts A."/>
            <person name="Saif S."/>
            <person name="Shea T."/>
            <person name="Sykes S."/>
            <person name="Wortman J."/>
            <person name="Nusbaum C."/>
            <person name="Birren B."/>
        </authorList>
    </citation>
    <scope>NUCLEOTIDE SEQUENCE [LARGE SCALE GENOMIC DNA]</scope>
    <source>
        <strain evidence="3 4">BCC8398</strain>
    </source>
</reference>
<organism evidence="3 4">
    <name type="scientific">Kwoniella heveanensis BCC8398</name>
    <dbReference type="NCBI Taxonomy" id="1296120"/>
    <lineage>
        <taxon>Eukaryota</taxon>
        <taxon>Fungi</taxon>
        <taxon>Dikarya</taxon>
        <taxon>Basidiomycota</taxon>
        <taxon>Agaricomycotina</taxon>
        <taxon>Tremellomycetes</taxon>
        <taxon>Tremellales</taxon>
        <taxon>Cryptococcaceae</taxon>
        <taxon>Kwoniella</taxon>
    </lineage>
</organism>
<evidence type="ECO:0000256" key="2">
    <source>
        <dbReference type="SAM" id="SignalP"/>
    </source>
</evidence>
<dbReference type="AlphaFoldDB" id="A0A1B9GUN6"/>
<gene>
    <name evidence="3" type="ORF">I316_03636</name>
</gene>
<keyword evidence="4" id="KW-1185">Reference proteome</keyword>
<feature type="region of interest" description="Disordered" evidence="1">
    <location>
        <begin position="206"/>
        <end position="225"/>
    </location>
</feature>
<sequence>MWKLNSAALPFLASLSAVMTAGAPTGPASRGLEIDCDLQLRGANTTLQHGLSSRAESLAQVNLIPKGNSAISDFWEDGDGKQDKQSQTVTSGNVMVYTWDQDKLDKAGEGNKSNQKFSWYVHKPVSNGNKRETIWYLECTVEVDYWWRNHKATFFFDPLDGKRVSEGVTDPRYVSVPVDQDFSQDEVSVSCGQAECRIDQLCKEQPFPVDDDSFEPKSRGTDEVD</sequence>
<reference evidence="4" key="2">
    <citation type="submission" date="2013-12" db="EMBL/GenBank/DDBJ databases">
        <title>Evolution of pathogenesis and genome organization in the Tremellales.</title>
        <authorList>
            <person name="Cuomo C."/>
            <person name="Litvintseva A."/>
            <person name="Heitman J."/>
            <person name="Chen Y."/>
            <person name="Sun S."/>
            <person name="Springer D."/>
            <person name="Dromer F."/>
            <person name="Young S."/>
            <person name="Zeng Q."/>
            <person name="Chapman S."/>
            <person name="Gujja S."/>
            <person name="Saif S."/>
            <person name="Birren B."/>
        </authorList>
    </citation>
    <scope>NUCLEOTIDE SEQUENCE [LARGE SCALE GENOMIC DNA]</scope>
    <source>
        <strain evidence="4">BCC8398</strain>
    </source>
</reference>
<dbReference type="EMBL" id="KV700124">
    <property type="protein sequence ID" value="OCF34595.1"/>
    <property type="molecule type" value="Genomic_DNA"/>
</dbReference>
<dbReference type="Proteomes" id="UP000092666">
    <property type="component" value="Unassembled WGS sequence"/>
</dbReference>
<feature type="chain" id="PRO_5008627349" evidence="2">
    <location>
        <begin position="24"/>
        <end position="225"/>
    </location>
</feature>